<proteinExistence type="predicted"/>
<keyword evidence="1" id="KW-0812">Transmembrane</keyword>
<evidence type="ECO:0000313" key="2">
    <source>
        <dbReference type="EMBL" id="ETW14946.1"/>
    </source>
</evidence>
<evidence type="ECO:0000256" key="1">
    <source>
        <dbReference type="SAM" id="Phobius"/>
    </source>
</evidence>
<protein>
    <submittedName>
        <fullName evidence="2">Uncharacterized protein</fullName>
    </submittedName>
</protein>
<dbReference type="AlphaFoldDB" id="A0A024UWD3"/>
<reference evidence="2 3" key="2">
    <citation type="submission" date="2013-02" db="EMBL/GenBank/DDBJ databases">
        <title>The Genome Sequence of Plasmodium falciparum Vietnam Oak-Knoll (FVO).</title>
        <authorList>
            <consortium name="The Broad Institute Genome Sequencing Platform"/>
            <consortium name="The Broad Institute Genome Sequencing Center for Infectious Disease"/>
            <person name="Neafsey D."/>
            <person name="Cheeseman I."/>
            <person name="Volkman S."/>
            <person name="Adams J."/>
            <person name="Walker B."/>
            <person name="Young S.K."/>
            <person name="Zeng Q."/>
            <person name="Gargeya S."/>
            <person name="Fitzgerald M."/>
            <person name="Haas B."/>
            <person name="Abouelleil A."/>
            <person name="Alvarado L."/>
            <person name="Arachchi H.M."/>
            <person name="Berlin A.M."/>
            <person name="Chapman S.B."/>
            <person name="Dewar J."/>
            <person name="Goldberg J."/>
            <person name="Griggs A."/>
            <person name="Gujja S."/>
            <person name="Hansen M."/>
            <person name="Howarth C."/>
            <person name="Imamovic A."/>
            <person name="Larimer J."/>
            <person name="McCowan C."/>
            <person name="Murphy C."/>
            <person name="Neiman D."/>
            <person name="Pearson M."/>
            <person name="Priest M."/>
            <person name="Roberts A."/>
            <person name="Saif S."/>
            <person name="Shea T."/>
            <person name="Sisk P."/>
            <person name="Sykes S."/>
            <person name="Wortman J."/>
            <person name="Nusbaum C."/>
            <person name="Birren B."/>
        </authorList>
    </citation>
    <scope>NUCLEOTIDE SEQUENCE [LARGE SCALE GENOMIC DNA]</scope>
    <source>
        <strain evidence="3">Vietnam Oak-Knoll (FVO)</strain>
    </source>
</reference>
<keyword evidence="1" id="KW-0472">Membrane</keyword>
<organism evidence="2 3">
    <name type="scientific">Plasmodium falciparum Vietnam Oak-Knoll</name>
    <name type="common">FVO</name>
    <dbReference type="NCBI Taxonomy" id="1036723"/>
    <lineage>
        <taxon>Eukaryota</taxon>
        <taxon>Sar</taxon>
        <taxon>Alveolata</taxon>
        <taxon>Apicomplexa</taxon>
        <taxon>Aconoidasida</taxon>
        <taxon>Haemosporida</taxon>
        <taxon>Plasmodiidae</taxon>
        <taxon>Plasmodium</taxon>
        <taxon>Plasmodium (Laverania)</taxon>
    </lineage>
</organism>
<feature type="transmembrane region" description="Helical" evidence="1">
    <location>
        <begin position="12"/>
        <end position="31"/>
    </location>
</feature>
<dbReference type="Proteomes" id="UP000030690">
    <property type="component" value="Unassembled WGS sequence"/>
</dbReference>
<sequence>MNYVVISCNGSHYVCCDVILFLSLTIIYNYFVQYNLPNKLKHFVKHYEREHVIFNIRKRKYYLSIYNSIIFKVVYYKY</sequence>
<accession>A0A024UWD3</accession>
<evidence type="ECO:0000313" key="3">
    <source>
        <dbReference type="Proteomes" id="UP000030690"/>
    </source>
</evidence>
<gene>
    <name evidence="2" type="ORF">PFFVO_06140</name>
</gene>
<dbReference type="EMBL" id="KI925395">
    <property type="protein sequence ID" value="ETW14946.1"/>
    <property type="molecule type" value="Genomic_DNA"/>
</dbReference>
<keyword evidence="1" id="KW-1133">Transmembrane helix</keyword>
<reference evidence="2 3" key="1">
    <citation type="submission" date="2013-02" db="EMBL/GenBank/DDBJ databases">
        <title>The Genome Annotation of Plasmodium falciparum Vietnam Oak-Knoll (FVO).</title>
        <authorList>
            <consortium name="The Broad Institute Genome Sequencing Platform"/>
            <consortium name="The Broad Institute Genome Sequencing Center for Infectious Disease"/>
            <person name="Neafsey D."/>
            <person name="Hoffman S."/>
            <person name="Volkman S."/>
            <person name="Rosenthal P."/>
            <person name="Walker B."/>
            <person name="Young S.K."/>
            <person name="Zeng Q."/>
            <person name="Gargeya S."/>
            <person name="Fitzgerald M."/>
            <person name="Haas B."/>
            <person name="Abouelleil A."/>
            <person name="Allen A.W."/>
            <person name="Alvarado L."/>
            <person name="Arachchi H.M."/>
            <person name="Berlin A.M."/>
            <person name="Chapman S.B."/>
            <person name="Gainer-Dewar J."/>
            <person name="Goldberg J."/>
            <person name="Griggs A."/>
            <person name="Gujja S."/>
            <person name="Hansen M."/>
            <person name="Howarth C."/>
            <person name="Imamovic A."/>
            <person name="Ireland A."/>
            <person name="Larimer J."/>
            <person name="McCowan C."/>
            <person name="Murphy C."/>
            <person name="Pearson M."/>
            <person name="Poon T.W."/>
            <person name="Priest M."/>
            <person name="Roberts A."/>
            <person name="Saif S."/>
            <person name="Shea T."/>
            <person name="Sisk P."/>
            <person name="Sykes S."/>
            <person name="Wortman J."/>
            <person name="Nusbaum C."/>
            <person name="Birren B."/>
        </authorList>
    </citation>
    <scope>NUCLEOTIDE SEQUENCE [LARGE SCALE GENOMIC DNA]</scope>
    <source>
        <strain evidence="3">Vietnam Oak-Knoll (FVO)</strain>
    </source>
</reference>
<name>A0A024UWD3_PLAFA</name>